<evidence type="ECO:0000313" key="2">
    <source>
        <dbReference type="EMBL" id="KIL33438.1"/>
    </source>
</evidence>
<accession>A0ABD3ZYW7</accession>
<name>A0ABD3ZYW7_BACIU</name>
<comment type="caution">
    <text evidence="2">The sequence shown here is derived from an EMBL/GenBank/DDBJ whole genome shotgun (WGS) entry which is preliminary data.</text>
</comment>
<dbReference type="Pfam" id="PF08858">
    <property type="entry name" value="IDEAL"/>
    <property type="match status" value="1"/>
</dbReference>
<evidence type="ECO:0000313" key="3">
    <source>
        <dbReference type="Proteomes" id="UP000031970"/>
    </source>
</evidence>
<organism evidence="2 3">
    <name type="scientific">Bacillus subtilis subsp. subtilis</name>
    <dbReference type="NCBI Taxonomy" id="135461"/>
    <lineage>
        <taxon>Bacteria</taxon>
        <taxon>Bacillati</taxon>
        <taxon>Bacillota</taxon>
        <taxon>Bacilli</taxon>
        <taxon>Bacillales</taxon>
        <taxon>Bacillaceae</taxon>
        <taxon>Bacillus</taxon>
    </lineage>
</organism>
<proteinExistence type="predicted"/>
<dbReference type="Proteomes" id="UP000031970">
    <property type="component" value="Unassembled WGS sequence"/>
</dbReference>
<gene>
    <name evidence="2" type="ORF">B4067_4657</name>
</gene>
<dbReference type="InterPro" id="IPR027393">
    <property type="entry name" value="Virus_scaffolding_prot_C"/>
</dbReference>
<feature type="domain" description="IDEAL" evidence="1">
    <location>
        <begin position="21"/>
        <end position="56"/>
    </location>
</feature>
<dbReference type="Gene3D" id="4.10.810.10">
    <property type="entry name" value="Virus Scaffolding Protein, Chain A"/>
    <property type="match status" value="1"/>
</dbReference>
<dbReference type="SMART" id="SM00914">
    <property type="entry name" value="IDEAL"/>
    <property type="match status" value="1"/>
</dbReference>
<protein>
    <recommendedName>
        <fullName evidence="1">IDEAL domain-containing protein</fullName>
    </recommendedName>
</protein>
<dbReference type="AlphaFoldDB" id="A0ABD3ZYW7"/>
<sequence length="64" mass="7691">MVKVGRKVYYRKRKDELQKIPHRDAPKFDSDELRAMIDIALDAKDRQWFGELTEQLKRLEGETQ</sequence>
<reference evidence="2 3" key="1">
    <citation type="submission" date="2014-11" db="EMBL/GenBank/DDBJ databases">
        <title>Draft Genome Sequences of Nine Bacillus subtilis Strains that Form Spores with High Heat-Resistance.</title>
        <authorList>
            <person name="Krawcyk A.O."/>
            <person name="Berendsen E.M."/>
            <person name="de Jong A."/>
            <person name="Holsappel S."/>
            <person name="Eijlander R.T."/>
            <person name="Wells-Bennik M."/>
            <person name="Kuipers O.P."/>
        </authorList>
    </citation>
    <scope>NUCLEOTIDE SEQUENCE [LARGE SCALE GENOMIC DNA]</scope>
    <source>
        <strain evidence="2 3">B4067</strain>
    </source>
</reference>
<evidence type="ECO:0000259" key="1">
    <source>
        <dbReference type="SMART" id="SM00914"/>
    </source>
</evidence>
<dbReference type="InterPro" id="IPR014957">
    <property type="entry name" value="IDEAL_dom"/>
</dbReference>
<dbReference type="EMBL" id="JSXS01000013">
    <property type="protein sequence ID" value="KIL33438.1"/>
    <property type="molecule type" value="Genomic_DNA"/>
</dbReference>